<proteinExistence type="inferred from homology"/>
<reference evidence="6" key="1">
    <citation type="submission" date="2023-03" db="EMBL/GenBank/DDBJ databases">
        <authorList>
            <person name="Steffen K."/>
            <person name="Cardenas P."/>
        </authorList>
    </citation>
    <scope>NUCLEOTIDE SEQUENCE</scope>
</reference>
<dbReference type="Gene3D" id="3.40.630.30">
    <property type="match status" value="1"/>
</dbReference>
<feature type="binding site" evidence="3">
    <location>
        <begin position="152"/>
        <end position="161"/>
    </location>
    <ligand>
        <name>acetyl-CoA</name>
        <dbReference type="ChEBI" id="CHEBI:57288"/>
    </ligand>
</feature>
<dbReference type="PROSITE" id="PS51730">
    <property type="entry name" value="GNAT_ATAT"/>
    <property type="match status" value="1"/>
</dbReference>
<accession>A0AA35SZJ7</accession>
<keyword evidence="7" id="KW-1185">Reference proteome</keyword>
<dbReference type="EC" id="2.3.1.108" evidence="3"/>
<name>A0AA35SZJ7_GEOBA</name>
<evidence type="ECO:0000313" key="6">
    <source>
        <dbReference type="EMBL" id="CAI8039030.1"/>
    </source>
</evidence>
<gene>
    <name evidence="6" type="ORF">GBAR_LOCUS21718</name>
</gene>
<comment type="caution">
    <text evidence="6">The sequence shown here is derived from an EMBL/GenBank/DDBJ whole genome shotgun (WGS) entry which is preliminary data.</text>
</comment>
<comment type="similarity">
    <text evidence="3">Belongs to the acetyltransferase ATAT1 family.</text>
</comment>
<dbReference type="HAMAP" id="MF_03130">
    <property type="entry name" value="mec17"/>
    <property type="match status" value="1"/>
</dbReference>
<dbReference type="PANTHER" id="PTHR12327:SF0">
    <property type="entry name" value="ALPHA-TUBULIN N-ACETYLTRANSFERASE 1"/>
    <property type="match status" value="1"/>
</dbReference>
<evidence type="ECO:0000256" key="4">
    <source>
        <dbReference type="SAM" id="MobiDB-lite"/>
    </source>
</evidence>
<organism evidence="6 7">
    <name type="scientific">Geodia barretti</name>
    <name type="common">Barrett's horny sponge</name>
    <dbReference type="NCBI Taxonomy" id="519541"/>
    <lineage>
        <taxon>Eukaryota</taxon>
        <taxon>Metazoa</taxon>
        <taxon>Porifera</taxon>
        <taxon>Demospongiae</taxon>
        <taxon>Heteroscleromorpha</taxon>
        <taxon>Tetractinellida</taxon>
        <taxon>Astrophorina</taxon>
        <taxon>Geodiidae</taxon>
        <taxon>Geodia</taxon>
    </lineage>
</organism>
<dbReference type="EMBL" id="CASHTH010003024">
    <property type="protein sequence ID" value="CAI8039030.1"/>
    <property type="molecule type" value="Genomic_DNA"/>
</dbReference>
<evidence type="ECO:0000313" key="7">
    <source>
        <dbReference type="Proteomes" id="UP001174909"/>
    </source>
</evidence>
<dbReference type="GO" id="GO:0005874">
    <property type="term" value="C:microtubule"/>
    <property type="evidence" value="ECO:0007669"/>
    <property type="project" value="InterPro"/>
</dbReference>
<evidence type="ECO:0000256" key="1">
    <source>
        <dbReference type="ARBA" id="ARBA00022679"/>
    </source>
</evidence>
<dbReference type="SUPFAM" id="SSF55729">
    <property type="entry name" value="Acyl-CoA N-acyltransferases (Nat)"/>
    <property type="match status" value="1"/>
</dbReference>
<keyword evidence="1 3" id="KW-0808">Transferase</keyword>
<feature type="compositionally biased region" description="Basic and acidic residues" evidence="4">
    <location>
        <begin position="364"/>
        <end position="379"/>
    </location>
</feature>
<dbReference type="InterPro" id="IPR016181">
    <property type="entry name" value="Acyl_CoA_acyltransferase"/>
</dbReference>
<dbReference type="GO" id="GO:0019799">
    <property type="term" value="F:tubulin N-acetyltransferase activity"/>
    <property type="evidence" value="ECO:0007669"/>
    <property type="project" value="UniProtKB-UniRule"/>
</dbReference>
<protein>
    <recommendedName>
        <fullName evidence="3">Alpha-tubulin N-acetyltransferase</fullName>
        <shortName evidence="3">Alpha-TAT</shortName>
        <shortName evidence="3">TAT</shortName>
        <ecNumber evidence="3">2.3.1.108</ecNumber>
    </recommendedName>
    <alternativeName>
        <fullName evidence="3">Acetyltransferase mec-17 homolog</fullName>
    </alternativeName>
</protein>
<feature type="domain" description="N-acetyltransferase" evidence="5">
    <location>
        <begin position="1"/>
        <end position="182"/>
    </location>
</feature>
<feature type="binding site" evidence="3">
    <location>
        <begin position="116"/>
        <end position="129"/>
    </location>
    <ligand>
        <name>acetyl-CoA</name>
        <dbReference type="ChEBI" id="CHEBI:57288"/>
    </ligand>
</feature>
<dbReference type="Proteomes" id="UP001174909">
    <property type="component" value="Unassembled WGS sequence"/>
</dbReference>
<dbReference type="InterPro" id="IPR007965">
    <property type="entry name" value="GNAT_ATAT"/>
</dbReference>
<dbReference type="PANTHER" id="PTHR12327">
    <property type="entry name" value="ALPHA-TUBULIN N-ACETYLTRANSFERASE 1"/>
    <property type="match status" value="1"/>
</dbReference>
<feature type="site" description="Crucial for catalytic activity" evidence="3">
    <location>
        <position position="54"/>
    </location>
</feature>
<dbReference type="GO" id="GO:0070507">
    <property type="term" value="P:regulation of microtubule cytoskeleton organization"/>
    <property type="evidence" value="ECO:0007669"/>
    <property type="project" value="UniProtKB-UniRule"/>
</dbReference>
<evidence type="ECO:0000256" key="2">
    <source>
        <dbReference type="ARBA" id="ARBA00023315"/>
    </source>
</evidence>
<comment type="function">
    <text evidence="3">Specifically acetylates 'Lys-40' in alpha-tubulin on the lumenal side of microtubules. Promotes microtubule destabilization and accelerates microtubule dynamics; this activity may be independent of acetylation activity. Acetylates alpha-tubulin with a slow enzymatic rate, due to a catalytic site that is not optimized for acetyl transfer. Enters the microtubule through each end and diffuses quickly throughout the lumen of microtubules. Acetylates only long/old microtubules because of its slow acetylation rate since it does not have time to act on dynamically unstable microtubules before the enzyme is released.</text>
</comment>
<feature type="region of interest" description="Disordered" evidence="4">
    <location>
        <begin position="353"/>
        <end position="379"/>
    </location>
</feature>
<keyword evidence="2 3" id="KW-0012">Acyltransferase</keyword>
<comment type="catalytic activity">
    <reaction evidence="3">
        <text>L-lysyl-[alpha-tubulin] + acetyl-CoA = N(6)-acetyl-L-lysyl-[alpha-tubulin] + CoA + H(+)</text>
        <dbReference type="Rhea" id="RHEA:15277"/>
        <dbReference type="Rhea" id="RHEA-COMP:11278"/>
        <dbReference type="Rhea" id="RHEA-COMP:11279"/>
        <dbReference type="ChEBI" id="CHEBI:15378"/>
        <dbReference type="ChEBI" id="CHEBI:29969"/>
        <dbReference type="ChEBI" id="CHEBI:57287"/>
        <dbReference type="ChEBI" id="CHEBI:57288"/>
        <dbReference type="ChEBI" id="CHEBI:61930"/>
        <dbReference type="EC" id="2.3.1.108"/>
    </reaction>
</comment>
<dbReference type="InterPro" id="IPR038746">
    <property type="entry name" value="Atat"/>
</dbReference>
<evidence type="ECO:0000256" key="3">
    <source>
        <dbReference type="HAMAP-Rule" id="MF_03130"/>
    </source>
</evidence>
<sequence>MEFAFDVRGVLPDAVTRVSRDQLPGLRNNQSRDERSQQLATIVHKLGAASSKAQGLRVAVTTYQKLMASSHTLYLLRDDGELPVVVGLLKVGRKKLFLQDLLGVQRETEPMCVLDFYIHETRQRAGLGRRLFQTMLDIEGLKAAELAIDRPSTKFLSFLRKHYGLHLHVKQGNNFVVFSQFFQNFSRPNSKLTSNLESGKEQKKIEIVQNGVVEDSPSKLPSTEESLKPITTRGKSQQQWILPPPHDGNNVNWSPETVLLRSRQYLRPVPCDIITGAPLPTRERPSQACHRGERAPLLTMREKRCLKGGSRLGFGGPFSKLSQTATPQGWRLAGQGLRPQDSVYSRHSLGSIRPSSHALISPDHNPDDRSSGNRSDRFT</sequence>
<dbReference type="Pfam" id="PF05301">
    <property type="entry name" value="Acetyltransf_16"/>
    <property type="match status" value="1"/>
</dbReference>
<evidence type="ECO:0000259" key="5">
    <source>
        <dbReference type="PROSITE" id="PS51730"/>
    </source>
</evidence>
<dbReference type="AlphaFoldDB" id="A0AA35SZJ7"/>